<dbReference type="Proteomes" id="UP000037122">
    <property type="component" value="Unassembled WGS sequence"/>
</dbReference>
<dbReference type="PANTHER" id="PTHR22684:SF0">
    <property type="entry name" value="RIBOSOME QUALITY CONTROL COMPLEX SUBUNIT TCF25"/>
    <property type="match status" value="1"/>
</dbReference>
<dbReference type="EMBL" id="LGST01000004">
    <property type="protein sequence ID" value="KNE02419.1"/>
    <property type="molecule type" value="Genomic_DNA"/>
</dbReference>
<gene>
    <name evidence="2" type="ORF">QG37_00679</name>
</gene>
<dbReference type="GO" id="GO:1990116">
    <property type="term" value="P:ribosome-associated ubiquitin-dependent protein catabolic process"/>
    <property type="evidence" value="ECO:0007669"/>
    <property type="project" value="TreeGrafter"/>
</dbReference>
<feature type="region of interest" description="Disordered" evidence="1">
    <location>
        <begin position="1"/>
        <end position="132"/>
    </location>
</feature>
<dbReference type="VEuPathDB" id="FungiDB:QG37_00679"/>
<dbReference type="AlphaFoldDB" id="A0A0L0P7W0"/>
<dbReference type="VEuPathDB" id="FungiDB:CJI96_0002999"/>
<name>A0A0L0P7W0_CANAR</name>
<evidence type="ECO:0008006" key="4">
    <source>
        <dbReference type="Google" id="ProtNLM"/>
    </source>
</evidence>
<dbReference type="VEuPathDB" id="FungiDB:CJJ07_005570"/>
<dbReference type="Pfam" id="PF04910">
    <property type="entry name" value="Tcf25"/>
    <property type="match status" value="1"/>
</dbReference>
<dbReference type="GO" id="GO:1990112">
    <property type="term" value="C:RQC complex"/>
    <property type="evidence" value="ECO:0007669"/>
    <property type="project" value="TreeGrafter"/>
</dbReference>
<dbReference type="VEuPathDB" id="FungiDB:CJI97_001454"/>
<feature type="compositionally biased region" description="Acidic residues" evidence="1">
    <location>
        <begin position="45"/>
        <end position="56"/>
    </location>
</feature>
<evidence type="ECO:0000256" key="1">
    <source>
        <dbReference type="SAM" id="MobiDB-lite"/>
    </source>
</evidence>
<protein>
    <recommendedName>
        <fullName evidence="4">Ribosome quality control complex subunit 1</fullName>
    </recommendedName>
</protein>
<dbReference type="PANTHER" id="PTHR22684">
    <property type="entry name" value="NULP1-RELATED"/>
    <property type="match status" value="1"/>
</dbReference>
<dbReference type="VEuPathDB" id="FungiDB:CJJ09_003408"/>
<accession>A0A0L0P7W0</accession>
<dbReference type="GO" id="GO:0072344">
    <property type="term" value="P:rescue of stalled ribosome"/>
    <property type="evidence" value="ECO:0007669"/>
    <property type="project" value="TreeGrafter"/>
</dbReference>
<evidence type="ECO:0000313" key="3">
    <source>
        <dbReference type="Proteomes" id="UP000037122"/>
    </source>
</evidence>
<proteinExistence type="predicted"/>
<evidence type="ECO:0000313" key="2">
    <source>
        <dbReference type="EMBL" id="KNE02419.1"/>
    </source>
</evidence>
<comment type="caution">
    <text evidence="2">The sequence shown here is derived from an EMBL/GenBank/DDBJ whole genome shotgun (WGS) entry which is preliminary data.</text>
</comment>
<feature type="compositionally biased region" description="Basic and acidic residues" evidence="1">
    <location>
        <begin position="7"/>
        <end position="16"/>
    </location>
</feature>
<sequence>MSSRALRRLERQRESTTPEVPDEEVKNEPPAKPAVNQFAFLGALSDEEVDSNDEKEEVVAEQPEIGIAPPERPSTSRKKNKKKKKKQQQKEKVETNDDDDDLDTFLEQVRQRDQATSKNASVKVDDDESGNEEDFEAIYDESEPPIAYTGSNFLYFTTSRLKQCLPLLSISTPKNLDPDNELKNLFGKLSLEAIDDANSTTSLSISPEVLAQFKKLARLTRGWGGRDRRSVPGTSRKLLLSTIKDDYLPTSQKQVNMEELTAEDIVETWRYKEDTETYAFLSQKVKAEAKLGVRYFKFLKVPSVLDRVANSRFYASVVMTPDPDALIQLLQQNPYHVETLLQVAMVFLRQGNNKATSMALVEKCLFVFDRSFNKRFHELLLEGNSELIRLPYESYMNRQFYLCIFRIITGTAERSTFYTALNYCRFLWGLSPAEDPLGVRYFIDHYAILSEEFQWLVNVANSPLISTYTQWYTPGIAFSEVLALLHLGRKEEARRSLKRAFSAHAYCAYHLLESVGLASKIPVSLSDTYQDDYVILASETYLVRAPILWKDQVHRQFLHDELMQLFGEYKKVNTGSWLGKFFGKKLEPSVIPINLVRFAILSGENKVLAKMPEKIFSRDDVFEYDVIPPKDTSASYDVFTGVSNAGGATDSLANYLDHNIIAAIVQNRTGAEFDELLDTLNLEEAQAAEEGQQQ</sequence>
<dbReference type="InterPro" id="IPR006994">
    <property type="entry name" value="TCF25/Rqc1"/>
</dbReference>
<feature type="compositionally biased region" description="Basic residues" evidence="1">
    <location>
        <begin position="75"/>
        <end position="87"/>
    </location>
</feature>
<reference evidence="3" key="1">
    <citation type="journal article" date="2015" name="BMC Genomics">
        <title>Draft genome of a commonly misdiagnosed multidrug resistant pathogen Candida auris.</title>
        <authorList>
            <person name="Chatterjee S."/>
            <person name="Alampalli S.V."/>
            <person name="Nageshan R.K."/>
            <person name="Chettiar S.T."/>
            <person name="Joshi S."/>
            <person name="Tatu U.S."/>
        </authorList>
    </citation>
    <scope>NUCLEOTIDE SEQUENCE [LARGE SCALE GENOMIC DNA]</scope>
    <source>
        <strain evidence="3">6684</strain>
    </source>
</reference>
<dbReference type="VEuPathDB" id="FungiDB:B9J08_001152"/>
<organism evidence="2 3">
    <name type="scientific">Candidozyma auris</name>
    <name type="common">Yeast</name>
    <name type="synonym">Candida auris</name>
    <dbReference type="NCBI Taxonomy" id="498019"/>
    <lineage>
        <taxon>Eukaryota</taxon>
        <taxon>Fungi</taxon>
        <taxon>Dikarya</taxon>
        <taxon>Ascomycota</taxon>
        <taxon>Saccharomycotina</taxon>
        <taxon>Pichiomycetes</taxon>
        <taxon>Metschnikowiaceae</taxon>
        <taxon>Candidozyma</taxon>
    </lineage>
</organism>